<keyword evidence="1" id="KW-0175">Coiled coil</keyword>
<feature type="coiled-coil region" evidence="1">
    <location>
        <begin position="1"/>
        <end position="28"/>
    </location>
</feature>
<evidence type="ECO:0000313" key="2">
    <source>
        <dbReference type="EMBL" id="GGD28607.1"/>
    </source>
</evidence>
<reference evidence="2" key="2">
    <citation type="submission" date="2020-09" db="EMBL/GenBank/DDBJ databases">
        <authorList>
            <person name="Sun Q."/>
            <person name="Zhou Y."/>
        </authorList>
    </citation>
    <scope>NUCLEOTIDE SEQUENCE</scope>
    <source>
        <strain evidence="2">CGMCC 1.15493</strain>
    </source>
</reference>
<protein>
    <submittedName>
        <fullName evidence="2">Uncharacterized protein</fullName>
    </submittedName>
</protein>
<reference evidence="2" key="1">
    <citation type="journal article" date="2014" name="Int. J. Syst. Evol. Microbiol.">
        <title>Complete genome sequence of Corynebacterium casei LMG S-19264T (=DSM 44701T), isolated from a smear-ripened cheese.</title>
        <authorList>
            <consortium name="US DOE Joint Genome Institute (JGI-PGF)"/>
            <person name="Walter F."/>
            <person name="Albersmeier A."/>
            <person name="Kalinowski J."/>
            <person name="Ruckert C."/>
        </authorList>
    </citation>
    <scope>NUCLEOTIDE SEQUENCE</scope>
    <source>
        <strain evidence="2">CGMCC 1.15493</strain>
    </source>
</reference>
<organism evidence="2 3">
    <name type="scientific">Aureimonas glaciei</name>
    <dbReference type="NCBI Taxonomy" id="1776957"/>
    <lineage>
        <taxon>Bacteria</taxon>
        <taxon>Pseudomonadati</taxon>
        <taxon>Pseudomonadota</taxon>
        <taxon>Alphaproteobacteria</taxon>
        <taxon>Hyphomicrobiales</taxon>
        <taxon>Aurantimonadaceae</taxon>
        <taxon>Aureimonas</taxon>
    </lineage>
</organism>
<accession>A0A916Y325</accession>
<dbReference type="EMBL" id="BMJJ01000009">
    <property type="protein sequence ID" value="GGD28607.1"/>
    <property type="molecule type" value="Genomic_DNA"/>
</dbReference>
<evidence type="ECO:0000313" key="3">
    <source>
        <dbReference type="Proteomes" id="UP000613160"/>
    </source>
</evidence>
<comment type="caution">
    <text evidence="2">The sequence shown here is derived from an EMBL/GenBank/DDBJ whole genome shotgun (WGS) entry which is preliminary data.</text>
</comment>
<dbReference type="Proteomes" id="UP000613160">
    <property type="component" value="Unassembled WGS sequence"/>
</dbReference>
<name>A0A916Y325_9HYPH</name>
<evidence type="ECO:0000256" key="1">
    <source>
        <dbReference type="SAM" id="Coils"/>
    </source>
</evidence>
<proteinExistence type="predicted"/>
<sequence>MSDENCKIATLEGEVAQLRRMIDASLRKEGVTKELLGRLVGIVEVLEIRTAALEGDAS</sequence>
<keyword evidence="3" id="KW-1185">Reference proteome</keyword>
<dbReference type="AlphaFoldDB" id="A0A916Y325"/>
<gene>
    <name evidence="2" type="ORF">GCM10011335_34750</name>
</gene>
<dbReference type="RefSeq" id="WP_188853089.1">
    <property type="nucleotide sequence ID" value="NZ_BMJJ01000009.1"/>
</dbReference>